<proteinExistence type="predicted"/>
<dbReference type="Proteomes" id="UP000541969">
    <property type="component" value="Unassembled WGS sequence"/>
</dbReference>
<evidence type="ECO:0000313" key="2">
    <source>
        <dbReference type="EMBL" id="NYJ05506.1"/>
    </source>
</evidence>
<dbReference type="EMBL" id="JACBZT010000001">
    <property type="protein sequence ID" value="NYJ05506.1"/>
    <property type="molecule type" value="Genomic_DNA"/>
</dbReference>
<accession>A0A853CEE0</accession>
<gene>
    <name evidence="2" type="ORF">GGQ55_001784</name>
</gene>
<dbReference type="AlphaFoldDB" id="A0A853CEE0"/>
<dbReference type="Gene3D" id="2.40.10.220">
    <property type="entry name" value="predicted glycosyltransferase like domains"/>
    <property type="match status" value="1"/>
</dbReference>
<feature type="domain" description="PilZ" evidence="1">
    <location>
        <begin position="100"/>
        <end position="201"/>
    </location>
</feature>
<keyword evidence="3" id="KW-1185">Reference proteome</keyword>
<evidence type="ECO:0000313" key="3">
    <source>
        <dbReference type="Proteomes" id="UP000541969"/>
    </source>
</evidence>
<dbReference type="SUPFAM" id="SSF141371">
    <property type="entry name" value="PilZ domain-like"/>
    <property type="match status" value="1"/>
</dbReference>
<reference evidence="2 3" key="1">
    <citation type="submission" date="2020-07" db="EMBL/GenBank/DDBJ databases">
        <title>Sequencing the genomes of 1000 actinobacteria strains.</title>
        <authorList>
            <person name="Klenk H.-P."/>
        </authorList>
    </citation>
    <scope>NUCLEOTIDE SEQUENCE [LARGE SCALE GENOMIC DNA]</scope>
    <source>
        <strain evidence="2 3">DSM 104001</strain>
    </source>
</reference>
<dbReference type="GO" id="GO:0035438">
    <property type="term" value="F:cyclic-di-GMP binding"/>
    <property type="evidence" value="ECO:0007669"/>
    <property type="project" value="InterPro"/>
</dbReference>
<name>A0A853CEE0_9ACTN</name>
<protein>
    <recommendedName>
        <fullName evidence="1">PilZ domain-containing protein</fullName>
    </recommendedName>
</protein>
<sequence length="212" mass="23059">MTGEPGVDHPEEQSEAEVTLTARGISVSTRVEFVGDGVISVRPSVGEYVEQVVASAGDKVEVFWKSGDETRAVPAEVLTADAGAVPRWRLQITGPSEISQRRQAVRGRVSVPLEIGYGSTELIGETVDLSENGMRAAADGLGIPPEPGSALDLLVQLEDGPLKVKGEVVRFAARGSRWLLSIRFRDVQEKDGDRIRRRVFQALREERARQAD</sequence>
<dbReference type="RefSeq" id="WP_179716151.1">
    <property type="nucleotide sequence ID" value="NZ_JACBZT010000001.1"/>
</dbReference>
<dbReference type="InterPro" id="IPR009875">
    <property type="entry name" value="PilZ_domain"/>
</dbReference>
<comment type="caution">
    <text evidence="2">The sequence shown here is derived from an EMBL/GenBank/DDBJ whole genome shotgun (WGS) entry which is preliminary data.</text>
</comment>
<dbReference type="Pfam" id="PF07238">
    <property type="entry name" value="PilZ"/>
    <property type="match status" value="1"/>
</dbReference>
<evidence type="ECO:0000259" key="1">
    <source>
        <dbReference type="Pfam" id="PF07238"/>
    </source>
</evidence>
<organism evidence="2 3">
    <name type="scientific">Petropleomorpha daqingensis</name>
    <dbReference type="NCBI Taxonomy" id="2026353"/>
    <lineage>
        <taxon>Bacteria</taxon>
        <taxon>Bacillati</taxon>
        <taxon>Actinomycetota</taxon>
        <taxon>Actinomycetes</taxon>
        <taxon>Geodermatophilales</taxon>
        <taxon>Geodermatophilaceae</taxon>
        <taxon>Petropleomorpha</taxon>
    </lineage>
</organism>